<dbReference type="EMBL" id="AGRW01000019">
    <property type="protein sequence ID" value="EIC03166.1"/>
    <property type="molecule type" value="Genomic_DNA"/>
</dbReference>
<dbReference type="AlphaFoldDB" id="H7EGY3"/>
<organism evidence="6 7">
    <name type="scientific">Treponema saccharophilum DSM 2985</name>
    <dbReference type="NCBI Taxonomy" id="907348"/>
    <lineage>
        <taxon>Bacteria</taxon>
        <taxon>Pseudomonadati</taxon>
        <taxon>Spirochaetota</taxon>
        <taxon>Spirochaetia</taxon>
        <taxon>Spirochaetales</taxon>
        <taxon>Treponemataceae</taxon>
        <taxon>Treponema</taxon>
    </lineage>
</organism>
<evidence type="ECO:0000313" key="6">
    <source>
        <dbReference type="EMBL" id="EIC03166.1"/>
    </source>
</evidence>
<keyword evidence="2" id="KW-0813">Transport</keyword>
<reference evidence="6 7" key="1">
    <citation type="submission" date="2011-09" db="EMBL/GenBank/DDBJ databases">
        <title>The draft genome of Treponema saccharophilum DSM 2985.</title>
        <authorList>
            <consortium name="US DOE Joint Genome Institute (JGI-PGF)"/>
            <person name="Lucas S."/>
            <person name="Copeland A."/>
            <person name="Lapidus A."/>
            <person name="Glavina del Rio T."/>
            <person name="Dalin E."/>
            <person name="Tice H."/>
            <person name="Bruce D."/>
            <person name="Goodwin L."/>
            <person name="Pitluck S."/>
            <person name="Peters L."/>
            <person name="Kyrpides N."/>
            <person name="Mavromatis K."/>
            <person name="Ivanova N."/>
            <person name="Markowitz V."/>
            <person name="Cheng J.-F."/>
            <person name="Hugenholtz P."/>
            <person name="Woyke T."/>
            <person name="Wu D."/>
            <person name="Gronow S."/>
            <person name="Wellnitz S."/>
            <person name="Brambilla E."/>
            <person name="Klenk H.-P."/>
            <person name="Eisen J.A."/>
        </authorList>
    </citation>
    <scope>NUCLEOTIDE SEQUENCE [LARGE SCALE GENOMIC DNA]</scope>
    <source>
        <strain evidence="6 7">DSM 2985</strain>
    </source>
</reference>
<accession>H7EGY3</accession>
<dbReference type="PANTHER" id="PTHR42953:SF3">
    <property type="entry name" value="HIGH-AFFINITY ZINC UPTAKE SYSTEM PROTEIN ZNUA"/>
    <property type="match status" value="1"/>
</dbReference>
<evidence type="ECO:0000256" key="2">
    <source>
        <dbReference type="ARBA" id="ARBA00022448"/>
    </source>
</evidence>
<feature type="signal peptide" evidence="5">
    <location>
        <begin position="1"/>
        <end position="22"/>
    </location>
</feature>
<protein>
    <submittedName>
        <fullName evidence="6">Periplasmic solute binding protein</fullName>
    </submittedName>
</protein>
<gene>
    <name evidence="6" type="ORF">TresaDRAFT_2796</name>
</gene>
<feature type="chain" id="PRO_5003608664" evidence="5">
    <location>
        <begin position="23"/>
        <end position="287"/>
    </location>
</feature>
<dbReference type="RefSeq" id="WP_002701704.1">
    <property type="nucleotide sequence ID" value="NZ_AGRW01000019.1"/>
</dbReference>
<dbReference type="InterPro" id="IPR050492">
    <property type="entry name" value="Bact_metal-bind_prot9"/>
</dbReference>
<dbReference type="PATRIC" id="fig|907348.3.peg.37"/>
<comment type="similarity">
    <text evidence="1">Belongs to the bacterial solute-binding protein 9 family.</text>
</comment>
<comment type="caution">
    <text evidence="6">The sequence shown here is derived from an EMBL/GenBank/DDBJ whole genome shotgun (WGS) entry which is preliminary data.</text>
</comment>
<proteinExistence type="inferred from homology"/>
<dbReference type="PROSITE" id="PS51257">
    <property type="entry name" value="PROKAR_LIPOPROTEIN"/>
    <property type="match status" value="1"/>
</dbReference>
<dbReference type="GO" id="GO:0046872">
    <property type="term" value="F:metal ion binding"/>
    <property type="evidence" value="ECO:0007669"/>
    <property type="project" value="InterPro"/>
</dbReference>
<dbReference type="Gene3D" id="3.40.50.1980">
    <property type="entry name" value="Nitrogenase molybdenum iron protein domain"/>
    <property type="match status" value="2"/>
</dbReference>
<keyword evidence="3 5" id="KW-0732">Signal</keyword>
<feature type="coiled-coil region" evidence="4">
    <location>
        <begin position="145"/>
        <end position="172"/>
    </location>
</feature>
<dbReference type="GO" id="GO:0030001">
    <property type="term" value="P:metal ion transport"/>
    <property type="evidence" value="ECO:0007669"/>
    <property type="project" value="InterPro"/>
</dbReference>
<evidence type="ECO:0000256" key="4">
    <source>
        <dbReference type="SAM" id="Coils"/>
    </source>
</evidence>
<dbReference type="Pfam" id="PF01297">
    <property type="entry name" value="ZnuA"/>
    <property type="match status" value="1"/>
</dbReference>
<keyword evidence="7" id="KW-1185">Reference proteome</keyword>
<dbReference type="SUPFAM" id="SSF53807">
    <property type="entry name" value="Helical backbone' metal receptor"/>
    <property type="match status" value="1"/>
</dbReference>
<evidence type="ECO:0000256" key="1">
    <source>
        <dbReference type="ARBA" id="ARBA00011028"/>
    </source>
</evidence>
<dbReference type="STRING" id="907348.TresaDRAFT_2796"/>
<evidence type="ECO:0000256" key="3">
    <source>
        <dbReference type="ARBA" id="ARBA00022729"/>
    </source>
</evidence>
<keyword evidence="4" id="KW-0175">Coiled coil</keyword>
<dbReference type="eggNOG" id="COG0803">
    <property type="taxonomic scope" value="Bacteria"/>
</dbReference>
<dbReference type="OrthoDB" id="9810636at2"/>
<name>H7EGY3_9SPIR</name>
<dbReference type="InterPro" id="IPR006127">
    <property type="entry name" value="ZnuA-like"/>
</dbReference>
<evidence type="ECO:0000313" key="7">
    <source>
        <dbReference type="Proteomes" id="UP000003571"/>
    </source>
</evidence>
<dbReference type="PANTHER" id="PTHR42953">
    <property type="entry name" value="HIGH-AFFINITY ZINC UPTAKE SYSTEM PROTEIN ZNUA-RELATED"/>
    <property type="match status" value="1"/>
</dbReference>
<evidence type="ECO:0000256" key="5">
    <source>
        <dbReference type="SAM" id="SignalP"/>
    </source>
</evidence>
<dbReference type="Proteomes" id="UP000003571">
    <property type="component" value="Unassembled WGS sequence"/>
</dbReference>
<sequence length="287" mass="31444">MIRKILMILALPVFLSSCSKKATQGKTTITASFYPLFVMLENICDGADAHISMLAPSDTGCLHDYQLTTKDMQAISKSDIIVVNGLGMEDFIDKVLEEKKDSTIVAGEGFLTVDDNPHIWVSIAGAIYEVRNIADRLCELDAKNAEIYSKNAESYIEKLQNLQEEMHDSLDKAAGSKIITFHEAFPYFAAEFNLDIASVIEREPGTAPSPKELSDTVAVIKEANEKTGRNIPLFAEPQYSGASAKIIASETGSEVYELDPAVTGNGGKDSYIEAMRKNMMTLKEALQ</sequence>